<reference evidence="1" key="1">
    <citation type="submission" date="2018-02" db="EMBL/GenBank/DDBJ databases">
        <title>Rhizophora mucronata_Transcriptome.</title>
        <authorList>
            <person name="Meera S.P."/>
            <person name="Sreeshan A."/>
            <person name="Augustine A."/>
        </authorList>
    </citation>
    <scope>NUCLEOTIDE SEQUENCE</scope>
    <source>
        <tissue evidence="1">Leaf</tissue>
    </source>
</reference>
<proteinExistence type="predicted"/>
<sequence>MVKSMVFRFLSQNVTLFNTSVQNVTVLLLLESPIIFVNY</sequence>
<organism evidence="1">
    <name type="scientific">Rhizophora mucronata</name>
    <name type="common">Asiatic mangrove</name>
    <dbReference type="NCBI Taxonomy" id="61149"/>
    <lineage>
        <taxon>Eukaryota</taxon>
        <taxon>Viridiplantae</taxon>
        <taxon>Streptophyta</taxon>
        <taxon>Embryophyta</taxon>
        <taxon>Tracheophyta</taxon>
        <taxon>Spermatophyta</taxon>
        <taxon>Magnoliopsida</taxon>
        <taxon>eudicotyledons</taxon>
        <taxon>Gunneridae</taxon>
        <taxon>Pentapetalae</taxon>
        <taxon>rosids</taxon>
        <taxon>fabids</taxon>
        <taxon>Malpighiales</taxon>
        <taxon>Rhizophoraceae</taxon>
        <taxon>Rhizophora</taxon>
    </lineage>
</organism>
<dbReference type="EMBL" id="GGEC01007419">
    <property type="protein sequence ID" value="MBW87902.1"/>
    <property type="molecule type" value="Transcribed_RNA"/>
</dbReference>
<name>A0A2P2J338_RHIMU</name>
<protein>
    <submittedName>
        <fullName evidence="1">Uncharacterized protein</fullName>
    </submittedName>
</protein>
<dbReference type="AlphaFoldDB" id="A0A2P2J338"/>
<accession>A0A2P2J338</accession>
<evidence type="ECO:0000313" key="1">
    <source>
        <dbReference type="EMBL" id="MBW87902.1"/>
    </source>
</evidence>